<dbReference type="AlphaFoldDB" id="C0CK77"/>
<keyword evidence="2" id="KW-1185">Reference proteome</keyword>
<gene>
    <name evidence="1" type="ORF">RUMHYD_01247</name>
</gene>
<reference evidence="1 2" key="2">
    <citation type="submission" date="2009-02" db="EMBL/GenBank/DDBJ databases">
        <title>Draft genome sequence of Blautia hydrogenotrophica DSM 10507 (Ruminococcus hydrogenotrophicus DSM 10507).</title>
        <authorList>
            <person name="Sudarsanam P."/>
            <person name="Ley R."/>
            <person name="Guruge J."/>
            <person name="Turnbaugh P.J."/>
            <person name="Mahowald M."/>
            <person name="Liep D."/>
            <person name="Gordon J."/>
        </authorList>
    </citation>
    <scope>NUCLEOTIDE SEQUENCE [LARGE SCALE GENOMIC DNA]</scope>
    <source>
        <strain evidence="2">DSM 10507 / JCM 14656 / S5a33</strain>
    </source>
</reference>
<organism evidence="1 2">
    <name type="scientific">Blautia hydrogenotrophica (strain DSM 10507 / JCM 14656 / S5a33)</name>
    <name type="common">Ruminococcus hydrogenotrophicus</name>
    <dbReference type="NCBI Taxonomy" id="476272"/>
    <lineage>
        <taxon>Bacteria</taxon>
        <taxon>Bacillati</taxon>
        <taxon>Bacillota</taxon>
        <taxon>Clostridia</taxon>
        <taxon>Lachnospirales</taxon>
        <taxon>Lachnospiraceae</taxon>
        <taxon>Blautia</taxon>
    </lineage>
</organism>
<name>C0CK77_BLAHS</name>
<dbReference type="HOGENOM" id="CLU_3096163_0_0_9"/>
<dbReference type="Proteomes" id="UP000003100">
    <property type="component" value="Unassembled WGS sequence"/>
</dbReference>
<dbReference type="EMBL" id="ACBZ01000059">
    <property type="protein sequence ID" value="EEG49828.1"/>
    <property type="molecule type" value="Genomic_DNA"/>
</dbReference>
<protein>
    <submittedName>
        <fullName evidence="1">Uncharacterized protein</fullName>
    </submittedName>
</protein>
<reference evidence="1 2" key="1">
    <citation type="submission" date="2009-01" db="EMBL/GenBank/DDBJ databases">
        <authorList>
            <person name="Fulton L."/>
            <person name="Clifton S."/>
            <person name="Fulton B."/>
            <person name="Xu J."/>
            <person name="Minx P."/>
            <person name="Pepin K.H."/>
            <person name="Johnson M."/>
            <person name="Bhonagiri V."/>
            <person name="Nash W.E."/>
            <person name="Mardis E.R."/>
            <person name="Wilson R.K."/>
        </authorList>
    </citation>
    <scope>NUCLEOTIDE SEQUENCE [LARGE SCALE GENOMIC DNA]</scope>
    <source>
        <strain evidence="2">DSM 10507 / JCM 14656 / S5a33</strain>
    </source>
</reference>
<dbReference type="PATRIC" id="fig|476272.21.peg.2593"/>
<comment type="caution">
    <text evidence="1">The sequence shown here is derived from an EMBL/GenBank/DDBJ whole genome shotgun (WGS) entry which is preliminary data.</text>
</comment>
<accession>C0CK77</accession>
<proteinExistence type="predicted"/>
<evidence type="ECO:0000313" key="1">
    <source>
        <dbReference type="EMBL" id="EEG49828.1"/>
    </source>
</evidence>
<evidence type="ECO:0000313" key="2">
    <source>
        <dbReference type="Proteomes" id="UP000003100"/>
    </source>
</evidence>
<sequence length="51" mass="6486">MNLRMKRFREYTDLFYKVIQAVAREITKNLERYQFFFRLIKRDFVSCKMLK</sequence>